<feature type="region of interest" description="Disordered" evidence="1">
    <location>
        <begin position="183"/>
        <end position="209"/>
    </location>
</feature>
<dbReference type="Proteomes" id="UP000325013">
    <property type="component" value="Unassembled WGS sequence"/>
</dbReference>
<evidence type="ECO:0000313" key="3">
    <source>
        <dbReference type="Proteomes" id="UP000325013"/>
    </source>
</evidence>
<evidence type="ECO:0000256" key="1">
    <source>
        <dbReference type="SAM" id="MobiDB-lite"/>
    </source>
</evidence>
<protein>
    <submittedName>
        <fullName evidence="2">Uncharacterized protein</fullName>
    </submittedName>
</protein>
<dbReference type="EMBL" id="SAYJ01000019">
    <property type="protein sequence ID" value="TXJ54736.1"/>
    <property type="molecule type" value="Genomic_DNA"/>
</dbReference>
<dbReference type="AlphaFoldDB" id="A0A5C8FYD7"/>
<dbReference type="RefSeq" id="WP_147529574.1">
    <property type="nucleotide sequence ID" value="NZ_SAYJ01000019.1"/>
</dbReference>
<gene>
    <name evidence="2" type="ORF">EPJ67_10745</name>
</gene>
<sequence>MSFKDLFENEGIEPSIVIQLKDKIDEKVFGDILVKEGLTKISIEMKNSEKSNVYNYFKFTDEINLSNIAPVKFIGLDAENSCIYINSIKDKSKPFNLNLDYSFGINLTDFILGMKKILFKEKILDEVYDKAEEYKNHLEKYEANTDDIIEKIEEKEKSEPYNLFIIKHFIKYVIDKYKEENISSEDNSANENNEDNKNITTNPFITNGE</sequence>
<evidence type="ECO:0000313" key="2">
    <source>
        <dbReference type="EMBL" id="TXJ54736.1"/>
    </source>
</evidence>
<proteinExistence type="predicted"/>
<dbReference type="OrthoDB" id="309663at2"/>
<organism evidence="2 3">
    <name type="scientific">Brachyspira aalborgi</name>
    <dbReference type="NCBI Taxonomy" id="29522"/>
    <lineage>
        <taxon>Bacteria</taxon>
        <taxon>Pseudomonadati</taxon>
        <taxon>Spirochaetota</taxon>
        <taxon>Spirochaetia</taxon>
        <taxon>Brachyspirales</taxon>
        <taxon>Brachyspiraceae</taxon>
        <taxon>Brachyspira</taxon>
    </lineage>
</organism>
<name>A0A5C8FYD7_9SPIR</name>
<accession>A0A5C8FYD7</accession>
<comment type="caution">
    <text evidence="2">The sequence shown here is derived from an EMBL/GenBank/DDBJ whole genome shotgun (WGS) entry which is preliminary data.</text>
</comment>
<reference evidence="2 3" key="1">
    <citation type="journal article" date="1992" name="Lakartidningen">
        <title>[Penicillin V and not amoxicillin is the first choice preparation in acute otitis].</title>
        <authorList>
            <person name="Kamme C."/>
            <person name="Lundgren K."/>
            <person name="Prellner K."/>
        </authorList>
    </citation>
    <scope>NUCLEOTIDE SEQUENCE [LARGE SCALE GENOMIC DNA]</scope>
    <source>
        <strain evidence="2 3">PC2777IV</strain>
    </source>
</reference>